<keyword evidence="6 7" id="KW-0472">Membrane</keyword>
<comment type="subcellular location">
    <subcellularLocation>
        <location evidence="7">Cell inner membrane</location>
        <topology evidence="7">Multi-pass membrane protein</topology>
    </subcellularLocation>
    <subcellularLocation>
        <location evidence="1">Cell membrane</location>
        <topology evidence="1">Multi-pass membrane protein</topology>
    </subcellularLocation>
</comment>
<evidence type="ECO:0000256" key="1">
    <source>
        <dbReference type="ARBA" id="ARBA00004651"/>
    </source>
</evidence>
<feature type="transmembrane region" description="Helical" evidence="7">
    <location>
        <begin position="129"/>
        <end position="154"/>
    </location>
</feature>
<evidence type="ECO:0000256" key="5">
    <source>
        <dbReference type="ARBA" id="ARBA00022989"/>
    </source>
</evidence>
<feature type="region of interest" description="Disordered" evidence="8">
    <location>
        <begin position="167"/>
        <end position="188"/>
    </location>
</feature>
<accession>A0ABV8S2Q0</accession>
<feature type="transmembrane region" description="Helical" evidence="7">
    <location>
        <begin position="82"/>
        <end position="103"/>
    </location>
</feature>
<evidence type="ECO:0000259" key="9">
    <source>
        <dbReference type="Pfam" id="PF04290"/>
    </source>
</evidence>
<dbReference type="Pfam" id="PF04290">
    <property type="entry name" value="DctQ"/>
    <property type="match status" value="1"/>
</dbReference>
<evidence type="ECO:0000256" key="6">
    <source>
        <dbReference type="ARBA" id="ARBA00023136"/>
    </source>
</evidence>
<comment type="subunit">
    <text evidence="7">The complex comprises the extracytoplasmic solute receptor protein and the two transmembrane proteins.</text>
</comment>
<feature type="transmembrane region" description="Helical" evidence="7">
    <location>
        <begin position="7"/>
        <end position="25"/>
    </location>
</feature>
<feature type="domain" description="Tripartite ATP-independent periplasmic transporters DctQ component" evidence="9">
    <location>
        <begin position="20"/>
        <end position="144"/>
    </location>
</feature>
<keyword evidence="4 7" id="KW-0812">Transmembrane</keyword>
<evidence type="ECO:0000256" key="7">
    <source>
        <dbReference type="RuleBase" id="RU369079"/>
    </source>
</evidence>
<keyword evidence="7" id="KW-0997">Cell inner membrane</keyword>
<dbReference type="RefSeq" id="WP_376814443.1">
    <property type="nucleotide sequence ID" value="NZ_JBHSDY010000012.1"/>
</dbReference>
<evidence type="ECO:0000313" key="10">
    <source>
        <dbReference type="EMBL" id="MFC4299908.1"/>
    </source>
</evidence>
<dbReference type="InterPro" id="IPR055348">
    <property type="entry name" value="DctQ"/>
</dbReference>
<organism evidence="10 11">
    <name type="scientific">Castellaniella hirudinis</name>
    <dbReference type="NCBI Taxonomy" id="1144617"/>
    <lineage>
        <taxon>Bacteria</taxon>
        <taxon>Pseudomonadati</taxon>
        <taxon>Pseudomonadota</taxon>
        <taxon>Betaproteobacteria</taxon>
        <taxon>Burkholderiales</taxon>
        <taxon>Alcaligenaceae</taxon>
        <taxon>Castellaniella</taxon>
    </lineage>
</organism>
<evidence type="ECO:0000256" key="8">
    <source>
        <dbReference type="SAM" id="MobiDB-lite"/>
    </source>
</evidence>
<reference evidence="11" key="1">
    <citation type="journal article" date="2019" name="Int. J. Syst. Evol. Microbiol.">
        <title>The Global Catalogue of Microorganisms (GCM) 10K type strain sequencing project: providing services to taxonomists for standard genome sequencing and annotation.</title>
        <authorList>
            <consortium name="The Broad Institute Genomics Platform"/>
            <consortium name="The Broad Institute Genome Sequencing Center for Infectious Disease"/>
            <person name="Wu L."/>
            <person name="Ma J."/>
        </authorList>
    </citation>
    <scope>NUCLEOTIDE SEQUENCE [LARGE SCALE GENOMIC DNA]</scope>
    <source>
        <strain evidence="11">CGMCC 1.19029</strain>
    </source>
</reference>
<comment type="caution">
    <text evidence="10">The sequence shown here is derived from an EMBL/GenBank/DDBJ whole genome shotgun (WGS) entry which is preliminary data.</text>
</comment>
<comment type="function">
    <text evidence="7">Part of the tripartite ATP-independent periplasmic (TRAP) transport system.</text>
</comment>
<comment type="similarity">
    <text evidence="7">Belongs to the TRAP transporter small permease family.</text>
</comment>
<dbReference type="EMBL" id="JBHSDY010000012">
    <property type="protein sequence ID" value="MFC4299908.1"/>
    <property type="molecule type" value="Genomic_DNA"/>
</dbReference>
<evidence type="ECO:0000256" key="2">
    <source>
        <dbReference type="ARBA" id="ARBA00022448"/>
    </source>
</evidence>
<sequence>MKKISLGSGVLFGVVMVALCFAIFAETILRKFFSVSLGGVDELGGYALAVAALLAFLVTAIEQAHIRINILHSKMGIKARGVLNCISMASLAAFALFLLYFAVETVLDTITYQSIAQTPWATPLIYPQAAWLAATIVFAVGALVLAGRACALLLRADWQALDRKFGPSTPEGGLQEELDDLKSREGEF</sequence>
<evidence type="ECO:0000256" key="3">
    <source>
        <dbReference type="ARBA" id="ARBA00022475"/>
    </source>
</evidence>
<gene>
    <name evidence="10" type="ORF">ACFO0J_17840</name>
</gene>
<keyword evidence="5 7" id="KW-1133">Transmembrane helix</keyword>
<evidence type="ECO:0000256" key="4">
    <source>
        <dbReference type="ARBA" id="ARBA00022692"/>
    </source>
</evidence>
<keyword evidence="2 7" id="KW-0813">Transport</keyword>
<keyword evidence="3" id="KW-1003">Cell membrane</keyword>
<name>A0ABV8S2Q0_9BURK</name>
<feature type="transmembrane region" description="Helical" evidence="7">
    <location>
        <begin position="45"/>
        <end position="61"/>
    </location>
</feature>
<keyword evidence="11" id="KW-1185">Reference proteome</keyword>
<dbReference type="Proteomes" id="UP001595756">
    <property type="component" value="Unassembled WGS sequence"/>
</dbReference>
<proteinExistence type="inferred from homology"/>
<protein>
    <recommendedName>
        <fullName evidence="7">TRAP transporter small permease protein</fullName>
    </recommendedName>
</protein>
<evidence type="ECO:0000313" key="11">
    <source>
        <dbReference type="Proteomes" id="UP001595756"/>
    </source>
</evidence>